<gene>
    <name evidence="1" type="ORF">EJ08DRAFT_180150</name>
</gene>
<dbReference type="Proteomes" id="UP000800235">
    <property type="component" value="Unassembled WGS sequence"/>
</dbReference>
<sequence length="416" mass="48307">MDRYARLLITFSYKYNYSARKPQSSSLRTIGRKSISYRHVEDALVAHGLDHEQAVITVFPLGLTDGVKVPGTKETIVNPSEAHFRNEPCLPEHSHDSVPGHRKKKVYPRVLLVVDKERVTIEREAIRLARQEHEIHKLLRTQFRKCSTTQDILQVFAVASLRLVTFGQIPRLLQHVEDAFFRARWYDTDQRITRAIGTIIARLQHANFPVRSQFWSLGLKFAARSRSIRCIKHYMWQFRTNPDLNLTFGVWRSTIAKLSVGTNGYGEIRNGRWKRRELLRVLLGFPSTPSGSPSGTEPDHHLQSFMDKDDWRYYPGWLLVLGKCKASKEMWELWVYWRDYMAPKHPSDKIARVAAIFVAQMLDTHNGKLAWQILKESDIALARLSSRSKRQLLGYAHFDLDRSRNARNALLQDVFC</sequence>
<name>A0A9P4TZD2_9PEZI</name>
<reference evidence="1" key="1">
    <citation type="journal article" date="2020" name="Stud. Mycol.">
        <title>101 Dothideomycetes genomes: a test case for predicting lifestyles and emergence of pathogens.</title>
        <authorList>
            <person name="Haridas S."/>
            <person name="Albert R."/>
            <person name="Binder M."/>
            <person name="Bloem J."/>
            <person name="Labutti K."/>
            <person name="Salamov A."/>
            <person name="Andreopoulos B."/>
            <person name="Baker S."/>
            <person name="Barry K."/>
            <person name="Bills G."/>
            <person name="Bluhm B."/>
            <person name="Cannon C."/>
            <person name="Castanera R."/>
            <person name="Culley D."/>
            <person name="Daum C."/>
            <person name="Ezra D."/>
            <person name="Gonzalez J."/>
            <person name="Henrissat B."/>
            <person name="Kuo A."/>
            <person name="Liang C."/>
            <person name="Lipzen A."/>
            <person name="Lutzoni F."/>
            <person name="Magnuson J."/>
            <person name="Mondo S."/>
            <person name="Nolan M."/>
            <person name="Ohm R."/>
            <person name="Pangilinan J."/>
            <person name="Park H.-J."/>
            <person name="Ramirez L."/>
            <person name="Alfaro M."/>
            <person name="Sun H."/>
            <person name="Tritt A."/>
            <person name="Yoshinaga Y."/>
            <person name="Zwiers L.-H."/>
            <person name="Turgeon B."/>
            <person name="Goodwin S."/>
            <person name="Spatafora J."/>
            <person name="Crous P."/>
            <person name="Grigoriev I."/>
        </authorList>
    </citation>
    <scope>NUCLEOTIDE SEQUENCE</scope>
    <source>
        <strain evidence="1">CBS 130266</strain>
    </source>
</reference>
<accession>A0A9P4TZD2</accession>
<keyword evidence="2" id="KW-1185">Reference proteome</keyword>
<dbReference type="EMBL" id="MU007031">
    <property type="protein sequence ID" value="KAF2431555.1"/>
    <property type="molecule type" value="Genomic_DNA"/>
</dbReference>
<dbReference type="OrthoDB" id="3827811at2759"/>
<evidence type="ECO:0000313" key="1">
    <source>
        <dbReference type="EMBL" id="KAF2431555.1"/>
    </source>
</evidence>
<evidence type="ECO:0000313" key="2">
    <source>
        <dbReference type="Proteomes" id="UP000800235"/>
    </source>
</evidence>
<comment type="caution">
    <text evidence="1">The sequence shown here is derived from an EMBL/GenBank/DDBJ whole genome shotgun (WGS) entry which is preliminary data.</text>
</comment>
<protein>
    <submittedName>
        <fullName evidence="1">Uncharacterized protein</fullName>
    </submittedName>
</protein>
<dbReference type="AlphaFoldDB" id="A0A9P4TZD2"/>
<proteinExistence type="predicted"/>
<organism evidence="1 2">
    <name type="scientific">Tothia fuscella</name>
    <dbReference type="NCBI Taxonomy" id="1048955"/>
    <lineage>
        <taxon>Eukaryota</taxon>
        <taxon>Fungi</taxon>
        <taxon>Dikarya</taxon>
        <taxon>Ascomycota</taxon>
        <taxon>Pezizomycotina</taxon>
        <taxon>Dothideomycetes</taxon>
        <taxon>Pleosporomycetidae</taxon>
        <taxon>Venturiales</taxon>
        <taxon>Cylindrosympodiaceae</taxon>
        <taxon>Tothia</taxon>
    </lineage>
</organism>